<dbReference type="PANTHER" id="PTHR45632:SF17">
    <property type="entry name" value="KELCH-LIKE PROTEIN 31"/>
    <property type="match status" value="1"/>
</dbReference>
<dbReference type="SMART" id="SM00612">
    <property type="entry name" value="Kelch"/>
    <property type="match status" value="4"/>
</dbReference>
<accession>A0AAD9VCE1</accession>
<sequence>MSSTNQPAGGTQSDFNKLRKDQTYLFVDRSFQDSIIEYFQFLRREAILCDVTLRIASQKFFCHRSILGVASPYFRSLFIDSESGRFIKNVDLPPEIDGVTMEALLGYMYGGKIFIDTTNVLDIFKGASFFKLHSLLEECSFLLVKFLTPENCLEVREVSLVYGQEKLHQRCQRYLCDHFPAIANSAQFLELPQDELGKILTSNALFVTSEKEVFDSLVRWTEHDRKERGIHFTRLLQLVRLPLLPTSALMEHIEIAELVQRSPSAKEMVMEAMRFNAFSESQKISLPQNPRTVPRTCSTLVDVILFVGGKGRSVEEGRVTFCYEPVGDRWYTLASLQTPLCDHSLTVVNGLVYACGGSIEGRASLLLQDIVQCYDPDLDYWDFVAPLQEARAKGTASRLRDLLFVCGNSCEVYNPITDKWKFLSPPVIPRSRHTMVSTETHIYVIGGEGHGFEPEISMERYDPAVDLWTFVLPMNCGKVGACAVELKGKIYVMGGNNGYTTLRQCEIYDVETHQWTLTK</sequence>
<dbReference type="PIRSF" id="PIRSF037037">
    <property type="entry name" value="Kelch-like_protein_gigaxonin"/>
    <property type="match status" value="1"/>
</dbReference>
<dbReference type="InterPro" id="IPR000210">
    <property type="entry name" value="BTB/POZ_dom"/>
</dbReference>
<dbReference type="SMART" id="SM00225">
    <property type="entry name" value="BTB"/>
    <property type="match status" value="1"/>
</dbReference>
<dbReference type="InterPro" id="IPR015915">
    <property type="entry name" value="Kelch-typ_b-propeller"/>
</dbReference>
<dbReference type="GO" id="GO:0005737">
    <property type="term" value="C:cytoplasm"/>
    <property type="evidence" value="ECO:0007669"/>
    <property type="project" value="UniProtKB-ARBA"/>
</dbReference>
<dbReference type="PROSITE" id="PS50097">
    <property type="entry name" value="BTB"/>
    <property type="match status" value="1"/>
</dbReference>
<dbReference type="Gene3D" id="1.25.40.420">
    <property type="match status" value="1"/>
</dbReference>
<dbReference type="Gene3D" id="2.120.10.80">
    <property type="entry name" value="Kelch-type beta propeller"/>
    <property type="match status" value="1"/>
</dbReference>
<dbReference type="Proteomes" id="UP001249851">
    <property type="component" value="Unassembled WGS sequence"/>
</dbReference>
<gene>
    <name evidence="4" type="ORF">P5673_006816</name>
</gene>
<comment type="caution">
    <text evidence="4">The sequence shown here is derived from an EMBL/GenBank/DDBJ whole genome shotgun (WGS) entry which is preliminary data.</text>
</comment>
<dbReference type="EMBL" id="JARQWQ010000011">
    <property type="protein sequence ID" value="KAK2568790.1"/>
    <property type="molecule type" value="Genomic_DNA"/>
</dbReference>
<dbReference type="Gene3D" id="3.30.710.10">
    <property type="entry name" value="Potassium Channel Kv1.1, Chain A"/>
    <property type="match status" value="1"/>
</dbReference>
<evidence type="ECO:0000256" key="1">
    <source>
        <dbReference type="ARBA" id="ARBA00022441"/>
    </source>
</evidence>
<dbReference type="Pfam" id="PF01344">
    <property type="entry name" value="Kelch_1"/>
    <property type="match status" value="3"/>
</dbReference>
<dbReference type="AlphaFoldDB" id="A0AAD9VCE1"/>
<name>A0AAD9VCE1_ACRCE</name>
<dbReference type="FunFam" id="1.25.40.420:FF:000001">
    <property type="entry name" value="Kelch-like family member 12"/>
    <property type="match status" value="1"/>
</dbReference>
<feature type="non-terminal residue" evidence="4">
    <location>
        <position position="1"/>
    </location>
</feature>
<dbReference type="PANTHER" id="PTHR45632">
    <property type="entry name" value="LD33804P"/>
    <property type="match status" value="1"/>
</dbReference>
<reference evidence="4" key="2">
    <citation type="journal article" date="2023" name="Science">
        <title>Genomic signatures of disease resistance in endangered staghorn corals.</title>
        <authorList>
            <person name="Vollmer S.V."/>
            <person name="Selwyn J.D."/>
            <person name="Despard B.A."/>
            <person name="Roesel C.L."/>
        </authorList>
    </citation>
    <scope>NUCLEOTIDE SEQUENCE</scope>
    <source>
        <strain evidence="4">K2</strain>
    </source>
</reference>
<organism evidence="4 5">
    <name type="scientific">Acropora cervicornis</name>
    <name type="common">Staghorn coral</name>
    <dbReference type="NCBI Taxonomy" id="6130"/>
    <lineage>
        <taxon>Eukaryota</taxon>
        <taxon>Metazoa</taxon>
        <taxon>Cnidaria</taxon>
        <taxon>Anthozoa</taxon>
        <taxon>Hexacorallia</taxon>
        <taxon>Scleractinia</taxon>
        <taxon>Astrocoeniina</taxon>
        <taxon>Acroporidae</taxon>
        <taxon>Acropora</taxon>
    </lineage>
</organism>
<dbReference type="InterPro" id="IPR011333">
    <property type="entry name" value="SKP1/BTB/POZ_sf"/>
</dbReference>
<reference evidence="4" key="1">
    <citation type="journal article" date="2023" name="G3 (Bethesda)">
        <title>Whole genome assembly and annotation of the endangered Caribbean coral Acropora cervicornis.</title>
        <authorList>
            <person name="Selwyn J.D."/>
            <person name="Vollmer S.V."/>
        </authorList>
    </citation>
    <scope>NUCLEOTIDE SEQUENCE</scope>
    <source>
        <strain evidence="4">K2</strain>
    </source>
</reference>
<dbReference type="SUPFAM" id="SSF117281">
    <property type="entry name" value="Kelch motif"/>
    <property type="match status" value="1"/>
</dbReference>
<dbReference type="Pfam" id="PF07707">
    <property type="entry name" value="BACK"/>
    <property type="match status" value="1"/>
</dbReference>
<feature type="domain" description="BTB" evidence="3">
    <location>
        <begin position="49"/>
        <end position="117"/>
    </location>
</feature>
<dbReference type="InterPro" id="IPR017096">
    <property type="entry name" value="BTB-kelch_protein"/>
</dbReference>
<proteinExistence type="predicted"/>
<evidence type="ECO:0000259" key="3">
    <source>
        <dbReference type="PROSITE" id="PS50097"/>
    </source>
</evidence>
<protein>
    <submittedName>
        <fullName evidence="4">Kelch-like protein 3</fullName>
    </submittedName>
</protein>
<keyword evidence="2" id="KW-0677">Repeat</keyword>
<dbReference type="SUPFAM" id="SSF54695">
    <property type="entry name" value="POZ domain"/>
    <property type="match status" value="1"/>
</dbReference>
<dbReference type="InterPro" id="IPR011705">
    <property type="entry name" value="BACK"/>
</dbReference>
<dbReference type="Pfam" id="PF00651">
    <property type="entry name" value="BTB"/>
    <property type="match status" value="1"/>
</dbReference>
<keyword evidence="1" id="KW-0880">Kelch repeat</keyword>
<dbReference type="InterPro" id="IPR006652">
    <property type="entry name" value="Kelch_1"/>
</dbReference>
<dbReference type="SMART" id="SM00875">
    <property type="entry name" value="BACK"/>
    <property type="match status" value="1"/>
</dbReference>
<keyword evidence="5" id="KW-1185">Reference proteome</keyword>
<evidence type="ECO:0000313" key="4">
    <source>
        <dbReference type="EMBL" id="KAK2568790.1"/>
    </source>
</evidence>
<evidence type="ECO:0000313" key="5">
    <source>
        <dbReference type="Proteomes" id="UP001249851"/>
    </source>
</evidence>
<evidence type="ECO:0000256" key="2">
    <source>
        <dbReference type="ARBA" id="ARBA00022737"/>
    </source>
</evidence>